<reference evidence="1 2" key="1">
    <citation type="journal article" date="2014" name="Curr. Biol.">
        <title>The genome of the clonal raider ant Cerapachys biroi.</title>
        <authorList>
            <person name="Oxley P.R."/>
            <person name="Ji L."/>
            <person name="Fetter-Pruneda I."/>
            <person name="McKenzie S.K."/>
            <person name="Li C."/>
            <person name="Hu H."/>
            <person name="Zhang G."/>
            <person name="Kronauer D.J."/>
        </authorList>
    </citation>
    <scope>NUCLEOTIDE SEQUENCE [LARGE SCALE GENOMIC DNA]</scope>
</reference>
<proteinExistence type="predicted"/>
<dbReference type="Proteomes" id="UP000053097">
    <property type="component" value="Unassembled WGS sequence"/>
</dbReference>
<name>A0A026X3U1_OOCBI</name>
<feature type="non-terminal residue" evidence="1">
    <location>
        <position position="1"/>
    </location>
</feature>
<protein>
    <submittedName>
        <fullName evidence="1">Uncharacterized protein</fullName>
    </submittedName>
</protein>
<accession>A0A026X3U1</accession>
<keyword evidence="2" id="KW-1185">Reference proteome</keyword>
<evidence type="ECO:0000313" key="1">
    <source>
        <dbReference type="EMBL" id="EZA62054.1"/>
    </source>
</evidence>
<organism evidence="1 2">
    <name type="scientific">Ooceraea biroi</name>
    <name type="common">Clonal raider ant</name>
    <name type="synonym">Cerapachys biroi</name>
    <dbReference type="NCBI Taxonomy" id="2015173"/>
    <lineage>
        <taxon>Eukaryota</taxon>
        <taxon>Metazoa</taxon>
        <taxon>Ecdysozoa</taxon>
        <taxon>Arthropoda</taxon>
        <taxon>Hexapoda</taxon>
        <taxon>Insecta</taxon>
        <taxon>Pterygota</taxon>
        <taxon>Neoptera</taxon>
        <taxon>Endopterygota</taxon>
        <taxon>Hymenoptera</taxon>
        <taxon>Apocrita</taxon>
        <taxon>Aculeata</taxon>
        <taxon>Formicoidea</taxon>
        <taxon>Formicidae</taxon>
        <taxon>Dorylinae</taxon>
        <taxon>Ooceraea</taxon>
    </lineage>
</organism>
<dbReference type="AlphaFoldDB" id="A0A026X3U1"/>
<evidence type="ECO:0000313" key="2">
    <source>
        <dbReference type="Proteomes" id="UP000053097"/>
    </source>
</evidence>
<dbReference type="EMBL" id="KK107034">
    <property type="protein sequence ID" value="EZA62054.1"/>
    <property type="molecule type" value="Genomic_DNA"/>
</dbReference>
<gene>
    <name evidence="1" type="ORF">X777_06740</name>
</gene>
<sequence>STRTHKILIVVVVGVVDDPVTVPLIKPAQSADVIILGVDGAAALKARLSQAFIQAFAQAATGDL</sequence>